<reference evidence="2" key="1">
    <citation type="journal article" date="2019" name="Int. J. Syst. Evol. Microbiol.">
        <title>The Global Catalogue of Microorganisms (GCM) 10K type strain sequencing project: providing services to taxonomists for standard genome sequencing and annotation.</title>
        <authorList>
            <consortium name="The Broad Institute Genomics Platform"/>
            <consortium name="The Broad Institute Genome Sequencing Center for Infectious Disease"/>
            <person name="Wu L."/>
            <person name="Ma J."/>
        </authorList>
    </citation>
    <scope>NUCLEOTIDE SEQUENCE [LARGE SCALE GENOMIC DNA]</scope>
    <source>
        <strain evidence="2">CGMCC 1.15197</strain>
    </source>
</reference>
<dbReference type="EMBL" id="BMHT01000007">
    <property type="protein sequence ID" value="GGF22855.1"/>
    <property type="molecule type" value="Genomic_DNA"/>
</dbReference>
<name>A0ABQ1UMU0_9BACT</name>
<dbReference type="Proteomes" id="UP000632273">
    <property type="component" value="Unassembled WGS sequence"/>
</dbReference>
<evidence type="ECO:0000313" key="1">
    <source>
        <dbReference type="EMBL" id="GGF22855.1"/>
    </source>
</evidence>
<organism evidence="1 2">
    <name type="scientific">Hymenobacter cavernae</name>
    <dbReference type="NCBI Taxonomy" id="2044852"/>
    <lineage>
        <taxon>Bacteria</taxon>
        <taxon>Pseudomonadati</taxon>
        <taxon>Bacteroidota</taxon>
        <taxon>Cytophagia</taxon>
        <taxon>Cytophagales</taxon>
        <taxon>Hymenobacteraceae</taxon>
        <taxon>Hymenobacter</taxon>
    </lineage>
</organism>
<sequence>MNQVLNGIFAAYESPLAPTNDTASAPAASSANHFPYAEAIIAGIRRADLLDNLAAEPPSTAQAGQFARWLRGRGALASNS</sequence>
<comment type="caution">
    <text evidence="1">The sequence shown here is derived from an EMBL/GenBank/DDBJ whole genome shotgun (WGS) entry which is preliminary data.</text>
</comment>
<accession>A0ABQ1UMU0</accession>
<dbReference type="RefSeq" id="WP_188815643.1">
    <property type="nucleotide sequence ID" value="NZ_BMHT01000007.1"/>
</dbReference>
<evidence type="ECO:0000313" key="2">
    <source>
        <dbReference type="Proteomes" id="UP000632273"/>
    </source>
</evidence>
<keyword evidence="2" id="KW-1185">Reference proteome</keyword>
<proteinExistence type="predicted"/>
<protein>
    <submittedName>
        <fullName evidence="1">Uncharacterized protein</fullName>
    </submittedName>
</protein>
<gene>
    <name evidence="1" type="ORF">GCM10011383_38170</name>
</gene>